<gene>
    <name evidence="1" type="ORF">PSHT_10661</name>
</gene>
<proteinExistence type="predicted"/>
<protein>
    <submittedName>
        <fullName evidence="1">Uncharacterized protein</fullName>
    </submittedName>
</protein>
<dbReference type="AlphaFoldDB" id="A0A2S4V8B4"/>
<dbReference type="EMBL" id="PKSM01000167">
    <property type="protein sequence ID" value="POW05728.1"/>
    <property type="molecule type" value="Genomic_DNA"/>
</dbReference>
<reference evidence="1 2" key="1">
    <citation type="submission" date="2017-12" db="EMBL/GenBank/DDBJ databases">
        <title>Gene loss provides genomic basis for host adaptation in cereal stripe rust fungi.</title>
        <authorList>
            <person name="Xia C."/>
        </authorList>
    </citation>
    <scope>NUCLEOTIDE SEQUENCE [LARGE SCALE GENOMIC DNA]</scope>
    <source>
        <strain evidence="1 2">93TX-2</strain>
    </source>
</reference>
<accession>A0A2S4V8B4</accession>
<dbReference type="Proteomes" id="UP000238274">
    <property type="component" value="Unassembled WGS sequence"/>
</dbReference>
<keyword evidence="2" id="KW-1185">Reference proteome</keyword>
<sequence length="549" mass="63861">MLPKNLISFVALHAPIIIHATLAMTLSHQVIEGSEDIKSRNPIIPIPDLLTLSLILSYLSFKVETAPITGEVDFGDEFDEVKCRQNKGEPKGITFVPTPAKDMTVIREHISWLETVHESIFWDVQNKLKQMDLHLTKHIRAKIIQLDGKHPEAEPIAFWGVVGKKENNLLGIEHTHADLQEDHFQSREIKTLGTQAHKEEWLSTKKVQSSPAHVIVLAVEHWNTEKLVHIWNDLQTKINNWKIDAEKYDNINWNDLQEKINNWEIDAEKYDNIKNIFVSIKCLFLFANFIKRYQLIQPSFMAKIHTFEPNTIFKMAMLNLELKSKLPRNASFRRKCPWWAFRISTKNPVEIHFQPYINALPRSQQKIISYLSLKEYIKTFEADCQTGLENFSFILEESSHNGSLGRLDNLSSEISSGISTRQQYRELELCNKIKNCFESFDKNHPITNETSFLVTGRFTINYYFIDFIKNFYKNVFDELKPVDNKGNSLVFQAKMKLVEDYLIYTQDKVGNQNLMHLKEHHDNLFMENNPGSATYFDWSSPFVSSLLKL</sequence>
<evidence type="ECO:0000313" key="2">
    <source>
        <dbReference type="Proteomes" id="UP000238274"/>
    </source>
</evidence>
<evidence type="ECO:0000313" key="1">
    <source>
        <dbReference type="EMBL" id="POW05728.1"/>
    </source>
</evidence>
<dbReference type="VEuPathDB" id="FungiDB:PSHT_10661"/>
<reference evidence="2" key="2">
    <citation type="journal article" date="2018" name="BMC Genomics">
        <title>Genomic insights into host adaptation between the wheat stripe rust pathogen (Puccinia striiformis f. sp. tritici) and the barley stripe rust pathogen (Puccinia striiformis f. sp. hordei).</title>
        <authorList>
            <person name="Xia C."/>
            <person name="Wang M."/>
            <person name="Yin C."/>
            <person name="Cornejo O.E."/>
            <person name="Hulbert S.H."/>
            <person name="Chen X."/>
        </authorList>
    </citation>
    <scope>NUCLEOTIDE SEQUENCE [LARGE SCALE GENOMIC DNA]</scope>
    <source>
        <strain evidence="2">93TX-2</strain>
    </source>
</reference>
<dbReference type="VEuPathDB" id="FungiDB:PSTT_01009"/>
<organism evidence="1 2">
    <name type="scientific">Puccinia striiformis</name>
    <dbReference type="NCBI Taxonomy" id="27350"/>
    <lineage>
        <taxon>Eukaryota</taxon>
        <taxon>Fungi</taxon>
        <taxon>Dikarya</taxon>
        <taxon>Basidiomycota</taxon>
        <taxon>Pucciniomycotina</taxon>
        <taxon>Pucciniomycetes</taxon>
        <taxon>Pucciniales</taxon>
        <taxon>Pucciniaceae</taxon>
        <taxon>Puccinia</taxon>
    </lineage>
</organism>
<reference evidence="2" key="3">
    <citation type="journal article" date="2018" name="Mol. Plant Microbe Interact.">
        <title>Genome sequence resources for the wheat stripe rust pathogen (Puccinia striiformis f. sp. tritici) and the barley stripe rust pathogen (Puccinia striiformis f. sp. hordei).</title>
        <authorList>
            <person name="Xia C."/>
            <person name="Wang M."/>
            <person name="Yin C."/>
            <person name="Cornejo O.E."/>
            <person name="Hulbert S.H."/>
            <person name="Chen X."/>
        </authorList>
    </citation>
    <scope>NUCLEOTIDE SEQUENCE [LARGE SCALE GENOMIC DNA]</scope>
    <source>
        <strain evidence="2">93TX-2</strain>
    </source>
</reference>
<feature type="non-terminal residue" evidence="1">
    <location>
        <position position="549"/>
    </location>
</feature>
<name>A0A2S4V8B4_9BASI</name>
<dbReference type="OrthoDB" id="10677595at2759"/>
<comment type="caution">
    <text evidence="1">The sequence shown here is derived from an EMBL/GenBank/DDBJ whole genome shotgun (WGS) entry which is preliminary data.</text>
</comment>